<dbReference type="RefSeq" id="WP_248733964.1">
    <property type="nucleotide sequence ID" value="NZ_CALBWS010000002.1"/>
</dbReference>
<evidence type="ECO:0000313" key="2">
    <source>
        <dbReference type="Proteomes" id="UP000838308"/>
    </source>
</evidence>
<protein>
    <submittedName>
        <fullName evidence="1">Uncharacterized protein</fullName>
    </submittedName>
</protein>
<dbReference type="EMBL" id="CALBWS010000002">
    <property type="protein sequence ID" value="CAH2713629.1"/>
    <property type="molecule type" value="Genomic_DNA"/>
</dbReference>
<accession>A0ABN8KN91</accession>
<keyword evidence="2" id="KW-1185">Reference proteome</keyword>
<sequence length="78" mass="9362">MIIELEGFFHQVLLVGKKCSKQQLKQMYILVKELTSETKDIPQVFCRIYNFEEIPYDKHVEVNFVIDTDTDRVYSPRY</sequence>
<proteinExistence type="predicted"/>
<comment type="caution">
    <text evidence="1">The sequence shown here is derived from an EMBL/GenBank/DDBJ whole genome shotgun (WGS) entry which is preliminary data.</text>
</comment>
<dbReference type="Proteomes" id="UP000838308">
    <property type="component" value="Unassembled WGS sequence"/>
</dbReference>
<evidence type="ECO:0000313" key="1">
    <source>
        <dbReference type="EMBL" id="CAH2713629.1"/>
    </source>
</evidence>
<reference evidence="1" key="1">
    <citation type="submission" date="2022-04" db="EMBL/GenBank/DDBJ databases">
        <authorList>
            <person name="Criscuolo A."/>
        </authorList>
    </citation>
    <scope>NUCLEOTIDE SEQUENCE</scope>
    <source>
        <strain evidence="1">CIP111895</strain>
    </source>
</reference>
<organism evidence="1 2">
    <name type="scientific">Neobacillus rhizosphaerae</name>
    <dbReference type="NCBI Taxonomy" id="2880965"/>
    <lineage>
        <taxon>Bacteria</taxon>
        <taxon>Bacillati</taxon>
        <taxon>Bacillota</taxon>
        <taxon>Bacilli</taxon>
        <taxon>Bacillales</taxon>
        <taxon>Bacillaceae</taxon>
        <taxon>Neobacillus</taxon>
    </lineage>
</organism>
<gene>
    <name evidence="1" type="ORF">BACCIP111895_00765</name>
</gene>
<name>A0ABN8KN91_9BACI</name>